<dbReference type="EMBL" id="JACSNV010000010">
    <property type="protein sequence ID" value="MBM6878110.1"/>
    <property type="molecule type" value="Genomic_DNA"/>
</dbReference>
<protein>
    <submittedName>
        <fullName evidence="1">Plasmid mobilization relaxosome protein MobC</fullName>
    </submittedName>
</protein>
<proteinExistence type="predicted"/>
<dbReference type="Proteomes" id="UP000729290">
    <property type="component" value="Unassembled WGS sequence"/>
</dbReference>
<accession>A0ABS2GBM9</accession>
<gene>
    <name evidence="1" type="primary">mobC</name>
    <name evidence="1" type="ORF">H9X83_08035</name>
</gene>
<keyword evidence="2" id="KW-1185">Reference proteome</keyword>
<sequence>MENKDHILLFRVGKSELERIQQKKAEVGIRSMAAYLRKMALEGICIQLDLGDELTEIRALLGRCSSNLNQYARVANTSGNIYAEDIKDLQQLMTEIWDNQRALLKRLSDI</sequence>
<evidence type="ECO:0000313" key="2">
    <source>
        <dbReference type="Proteomes" id="UP000729290"/>
    </source>
</evidence>
<dbReference type="InterPro" id="IPR053842">
    <property type="entry name" value="NikA-like"/>
</dbReference>
<dbReference type="RefSeq" id="WP_205133858.1">
    <property type="nucleotide sequence ID" value="NZ_JACSNT010000009.1"/>
</dbReference>
<comment type="caution">
    <text evidence="1">The sequence shown here is derived from an EMBL/GenBank/DDBJ whole genome shotgun (WGS) entry which is preliminary data.</text>
</comment>
<reference evidence="1 2" key="1">
    <citation type="journal article" date="2021" name="Sci. Rep.">
        <title>The distribution of antibiotic resistance genes in chicken gut microbiota commensals.</title>
        <authorList>
            <person name="Juricova H."/>
            <person name="Matiasovicova J."/>
            <person name="Kubasova T."/>
            <person name="Cejkova D."/>
            <person name="Rychlik I."/>
        </authorList>
    </citation>
    <scope>NUCLEOTIDE SEQUENCE [LARGE SCALE GENOMIC DNA]</scope>
    <source>
        <strain evidence="1 2">An431b</strain>
    </source>
</reference>
<evidence type="ECO:0000313" key="1">
    <source>
        <dbReference type="EMBL" id="MBM6878110.1"/>
    </source>
</evidence>
<organism evidence="1 2">
    <name type="scientific">Anaerotignum lactatifermentans</name>
    <dbReference type="NCBI Taxonomy" id="160404"/>
    <lineage>
        <taxon>Bacteria</taxon>
        <taxon>Bacillati</taxon>
        <taxon>Bacillota</taxon>
        <taxon>Clostridia</taxon>
        <taxon>Lachnospirales</taxon>
        <taxon>Anaerotignaceae</taxon>
        <taxon>Anaerotignum</taxon>
    </lineage>
</organism>
<dbReference type="Pfam" id="PF21983">
    <property type="entry name" value="NikA-like"/>
    <property type="match status" value="1"/>
</dbReference>
<name>A0ABS2GBM9_9FIRM</name>